<keyword evidence="13 14" id="KW-0496">Mitochondrion</keyword>
<evidence type="ECO:0000256" key="6">
    <source>
        <dbReference type="ARBA" id="ARBA00022692"/>
    </source>
</evidence>
<dbReference type="GO" id="GO:0030964">
    <property type="term" value="C:NADH dehydrogenase complex"/>
    <property type="evidence" value="ECO:0007669"/>
    <property type="project" value="TreeGrafter"/>
</dbReference>
<sequence length="118" mass="13268">MNLDFAIVFIALLLSIILSLVISLASFTLGEKTPDKEKVTSYECGFNPIHIPGEPFSIRFFLIAILFLVFDLEISYLIPWSSCSNIINGKGQIVIILFIIVLTIGLIYEWVKGGLEWE</sequence>
<comment type="subcellular location">
    <subcellularLocation>
        <location evidence="1">Membrane</location>
        <topology evidence="1">Multi-pass membrane protein</topology>
    </subcellularLocation>
    <subcellularLocation>
        <location evidence="13">Mitochondrion membrane</location>
        <topology evidence="13">Multi-pass membrane protein</topology>
    </subcellularLocation>
</comment>
<keyword evidence="6 13" id="KW-0812">Transmembrane</keyword>
<dbReference type="PANTHER" id="PTHR11058:SF9">
    <property type="entry name" value="NADH-UBIQUINONE OXIDOREDUCTASE CHAIN 3"/>
    <property type="match status" value="1"/>
</dbReference>
<keyword evidence="7 13" id="KW-1278">Translocase</keyword>
<keyword evidence="13" id="KW-0249">Electron transport</keyword>
<evidence type="ECO:0000256" key="3">
    <source>
        <dbReference type="ARBA" id="ARBA00012944"/>
    </source>
</evidence>
<keyword evidence="13" id="KW-0679">Respiratory chain</keyword>
<proteinExistence type="inferred from homology"/>
<evidence type="ECO:0000256" key="11">
    <source>
        <dbReference type="ARBA" id="ARBA00023136"/>
    </source>
</evidence>
<feature type="transmembrane region" description="Helical" evidence="13">
    <location>
        <begin position="60"/>
        <end position="79"/>
    </location>
</feature>
<feature type="transmembrane region" description="Helical" evidence="13">
    <location>
        <begin position="91"/>
        <end position="111"/>
    </location>
</feature>
<dbReference type="EC" id="7.1.1.2" evidence="3 13"/>
<evidence type="ECO:0000256" key="2">
    <source>
        <dbReference type="ARBA" id="ARBA00008472"/>
    </source>
</evidence>
<keyword evidence="8 13" id="KW-1133">Transmembrane helix</keyword>
<dbReference type="InterPro" id="IPR038430">
    <property type="entry name" value="NDAH_ubi_oxred_su3_sf"/>
</dbReference>
<evidence type="ECO:0000256" key="5">
    <source>
        <dbReference type="ARBA" id="ARBA00022448"/>
    </source>
</evidence>
<comment type="catalytic activity">
    <reaction evidence="12 13">
        <text>a ubiquinone + NADH + 5 H(+)(in) = a ubiquinol + NAD(+) + 4 H(+)(out)</text>
        <dbReference type="Rhea" id="RHEA:29091"/>
        <dbReference type="Rhea" id="RHEA-COMP:9565"/>
        <dbReference type="Rhea" id="RHEA-COMP:9566"/>
        <dbReference type="ChEBI" id="CHEBI:15378"/>
        <dbReference type="ChEBI" id="CHEBI:16389"/>
        <dbReference type="ChEBI" id="CHEBI:17976"/>
        <dbReference type="ChEBI" id="CHEBI:57540"/>
        <dbReference type="ChEBI" id="CHEBI:57945"/>
        <dbReference type="EC" id="7.1.1.2"/>
    </reaction>
</comment>
<accession>A0A0S2IAH4</accession>
<keyword evidence="5 13" id="KW-0813">Transport</keyword>
<dbReference type="AlphaFoldDB" id="A0A0S2IAH4"/>
<dbReference type="FunFam" id="1.20.58.1610:FF:000004">
    <property type="entry name" value="NADH-quinone oxidoreductase subunit A"/>
    <property type="match status" value="1"/>
</dbReference>
<evidence type="ECO:0000256" key="8">
    <source>
        <dbReference type="ARBA" id="ARBA00022989"/>
    </source>
</evidence>
<comment type="function">
    <text evidence="13">Core subunit of the mitochondrial membrane respiratory chain NADH dehydrogenase (Complex I) which catalyzes electron transfer from NADH through the respiratory chain, using ubiquinone as an electron acceptor. Essential for the catalytic activity of complex I.</text>
</comment>
<evidence type="ECO:0000256" key="10">
    <source>
        <dbReference type="ARBA" id="ARBA00023075"/>
    </source>
</evidence>
<keyword evidence="10 13" id="KW-0830">Ubiquinone</keyword>
<evidence type="ECO:0000313" key="14">
    <source>
        <dbReference type="EMBL" id="ALO20724.1"/>
    </source>
</evidence>
<evidence type="ECO:0000256" key="1">
    <source>
        <dbReference type="ARBA" id="ARBA00004141"/>
    </source>
</evidence>
<evidence type="ECO:0000256" key="13">
    <source>
        <dbReference type="RuleBase" id="RU003640"/>
    </source>
</evidence>
<feature type="transmembrane region" description="Helical" evidence="13">
    <location>
        <begin position="6"/>
        <end position="29"/>
    </location>
</feature>
<gene>
    <name evidence="14" type="primary">nad3</name>
</gene>
<evidence type="ECO:0000256" key="4">
    <source>
        <dbReference type="ARBA" id="ARBA00021007"/>
    </source>
</evidence>
<dbReference type="Gene3D" id="1.20.58.1610">
    <property type="entry name" value="NADH:ubiquinone/plastoquinone oxidoreductase, chain 3"/>
    <property type="match status" value="1"/>
</dbReference>
<dbReference type="Pfam" id="PF00507">
    <property type="entry name" value="Oxidored_q4"/>
    <property type="match status" value="1"/>
</dbReference>
<evidence type="ECO:0000256" key="12">
    <source>
        <dbReference type="ARBA" id="ARBA00049551"/>
    </source>
</evidence>
<name>A0A0S2IAH4_9CNID</name>
<evidence type="ECO:0000256" key="9">
    <source>
        <dbReference type="ARBA" id="ARBA00023027"/>
    </source>
</evidence>
<geneLocation type="mitochondrion" evidence="14"/>
<keyword evidence="9 13" id="KW-0520">NAD</keyword>
<reference evidence="14" key="1">
    <citation type="journal article" date="2015" name="PeerJ">
        <title>Phylogenetic analysis of higher-level relationships within Hydroidolina (Cnidaria: Hydrozoa) using mitochondrial genome data and insight into their mitochondrial transcription.</title>
        <authorList>
            <person name="Kayal E."/>
            <person name="Bentlage B."/>
            <person name="Cartwright P."/>
            <person name="Yanagihara A.A."/>
            <person name="Lindsay D.J."/>
            <person name="Hopcroft R.R."/>
            <person name="Collins A.G."/>
        </authorList>
    </citation>
    <scope>NUCLEOTIDE SEQUENCE</scope>
</reference>
<protein>
    <recommendedName>
        <fullName evidence="4 13">NADH-ubiquinone oxidoreductase chain 3</fullName>
        <ecNumber evidence="3 13">7.1.1.2</ecNumber>
    </recommendedName>
</protein>
<dbReference type="PANTHER" id="PTHR11058">
    <property type="entry name" value="NADH-UBIQUINONE OXIDOREDUCTASE CHAIN 3"/>
    <property type="match status" value="1"/>
</dbReference>
<dbReference type="GO" id="GO:0031966">
    <property type="term" value="C:mitochondrial membrane"/>
    <property type="evidence" value="ECO:0007669"/>
    <property type="project" value="UniProtKB-SubCell"/>
</dbReference>
<dbReference type="GO" id="GO:0008137">
    <property type="term" value="F:NADH dehydrogenase (ubiquinone) activity"/>
    <property type="evidence" value="ECO:0007669"/>
    <property type="project" value="UniProtKB-UniRule"/>
</dbReference>
<dbReference type="InterPro" id="IPR000440">
    <property type="entry name" value="NADH_UbQ/plastoQ_OxRdtase_su3"/>
</dbReference>
<dbReference type="EMBL" id="KT809328">
    <property type="protein sequence ID" value="ALO20724.1"/>
    <property type="molecule type" value="Genomic_DNA"/>
</dbReference>
<comment type="similarity">
    <text evidence="2 13">Belongs to the complex I subunit 3 family.</text>
</comment>
<evidence type="ECO:0000256" key="7">
    <source>
        <dbReference type="ARBA" id="ARBA00022967"/>
    </source>
</evidence>
<keyword evidence="11 13" id="KW-0472">Membrane</keyword>
<organism evidence="14">
    <name type="scientific">Physalia physalis</name>
    <dbReference type="NCBI Taxonomy" id="168775"/>
    <lineage>
        <taxon>Eukaryota</taxon>
        <taxon>Metazoa</taxon>
        <taxon>Cnidaria</taxon>
        <taxon>Hydrozoa</taxon>
        <taxon>Hydroidolina</taxon>
        <taxon>Siphonophorae</taxon>
        <taxon>Cystonectae</taxon>
        <taxon>Physaliidae</taxon>
        <taxon>Physalia</taxon>
    </lineage>
</organism>